<evidence type="ECO:0000259" key="3">
    <source>
        <dbReference type="Pfam" id="PF03061"/>
    </source>
</evidence>
<evidence type="ECO:0000313" key="5">
    <source>
        <dbReference type="Proteomes" id="UP000886653"/>
    </source>
</evidence>
<keyword evidence="5" id="KW-1185">Reference proteome</keyword>
<dbReference type="GO" id="GO:0047617">
    <property type="term" value="F:fatty acyl-CoA hydrolase activity"/>
    <property type="evidence" value="ECO:0007669"/>
    <property type="project" value="InterPro"/>
</dbReference>
<feature type="domain" description="Thioesterase" evidence="3">
    <location>
        <begin position="3"/>
        <end position="51"/>
    </location>
</feature>
<comment type="similarity">
    <text evidence="1">Belongs to the thioesterase PaaI family.</text>
</comment>
<dbReference type="Proteomes" id="UP000886653">
    <property type="component" value="Unassembled WGS sequence"/>
</dbReference>
<evidence type="ECO:0000313" key="4">
    <source>
        <dbReference type="EMBL" id="KAG0149229.1"/>
    </source>
</evidence>
<dbReference type="Pfam" id="PF03061">
    <property type="entry name" value="4HBT"/>
    <property type="match status" value="1"/>
</dbReference>
<reference evidence="4" key="1">
    <citation type="submission" date="2013-11" db="EMBL/GenBank/DDBJ databases">
        <title>Genome sequence of the fusiform rust pathogen reveals effectors for host alternation and coevolution with pine.</title>
        <authorList>
            <consortium name="DOE Joint Genome Institute"/>
            <person name="Smith K."/>
            <person name="Pendleton A."/>
            <person name="Kubisiak T."/>
            <person name="Anderson C."/>
            <person name="Salamov A."/>
            <person name="Aerts A."/>
            <person name="Riley R."/>
            <person name="Clum A."/>
            <person name="Lindquist E."/>
            <person name="Ence D."/>
            <person name="Campbell M."/>
            <person name="Kronenberg Z."/>
            <person name="Feau N."/>
            <person name="Dhillon B."/>
            <person name="Hamelin R."/>
            <person name="Burleigh J."/>
            <person name="Smith J."/>
            <person name="Yandell M."/>
            <person name="Nelson C."/>
            <person name="Grigoriev I."/>
            <person name="Davis J."/>
        </authorList>
    </citation>
    <scope>NUCLEOTIDE SEQUENCE</scope>
    <source>
        <strain evidence="4">G11</strain>
    </source>
</reference>
<proteinExistence type="inferred from homology"/>
<dbReference type="OrthoDB" id="46529at2759"/>
<name>A0A9P6TEV1_9BASI</name>
<feature type="non-terminal residue" evidence="4">
    <location>
        <position position="86"/>
    </location>
</feature>
<dbReference type="InterPro" id="IPR029069">
    <property type="entry name" value="HotDog_dom_sf"/>
</dbReference>
<sequence length="86" mass="9168">MTGVSTDIHVSYLRPAGNEGSTINIEAKVDSMGKTLAYTSVFLRDPQGKLLARGSHTKFIAPSMGHAMNVKFDESGNGVLEGKMPT</sequence>
<comment type="caution">
    <text evidence="4">The sequence shown here is derived from an EMBL/GenBank/DDBJ whole genome shotgun (WGS) entry which is preliminary data.</text>
</comment>
<keyword evidence="2" id="KW-0378">Hydrolase</keyword>
<dbReference type="InterPro" id="IPR039298">
    <property type="entry name" value="ACOT13"/>
</dbReference>
<protein>
    <recommendedName>
        <fullName evidence="3">Thioesterase domain-containing protein</fullName>
    </recommendedName>
</protein>
<dbReference type="SUPFAM" id="SSF54637">
    <property type="entry name" value="Thioesterase/thiol ester dehydrase-isomerase"/>
    <property type="match status" value="1"/>
</dbReference>
<organism evidence="4 5">
    <name type="scientific">Cronartium quercuum f. sp. fusiforme G11</name>
    <dbReference type="NCBI Taxonomy" id="708437"/>
    <lineage>
        <taxon>Eukaryota</taxon>
        <taxon>Fungi</taxon>
        <taxon>Dikarya</taxon>
        <taxon>Basidiomycota</taxon>
        <taxon>Pucciniomycotina</taxon>
        <taxon>Pucciniomycetes</taxon>
        <taxon>Pucciniales</taxon>
        <taxon>Coleosporiaceae</taxon>
        <taxon>Cronartium</taxon>
    </lineage>
</organism>
<dbReference type="AlphaFoldDB" id="A0A9P6TEV1"/>
<evidence type="ECO:0000256" key="1">
    <source>
        <dbReference type="ARBA" id="ARBA00008324"/>
    </source>
</evidence>
<dbReference type="EMBL" id="MU167229">
    <property type="protein sequence ID" value="KAG0149229.1"/>
    <property type="molecule type" value="Genomic_DNA"/>
</dbReference>
<gene>
    <name evidence="4" type="ORF">CROQUDRAFT_653786</name>
</gene>
<dbReference type="InterPro" id="IPR006683">
    <property type="entry name" value="Thioestr_dom"/>
</dbReference>
<dbReference type="CDD" id="cd03443">
    <property type="entry name" value="PaaI_thioesterase"/>
    <property type="match status" value="1"/>
</dbReference>
<dbReference type="PANTHER" id="PTHR21660">
    <property type="entry name" value="THIOESTERASE SUPERFAMILY MEMBER-RELATED"/>
    <property type="match status" value="1"/>
</dbReference>
<accession>A0A9P6TEV1</accession>
<dbReference type="PANTHER" id="PTHR21660:SF1">
    <property type="entry name" value="ACYL-COENZYME A THIOESTERASE 13"/>
    <property type="match status" value="1"/>
</dbReference>
<dbReference type="Gene3D" id="3.10.129.10">
    <property type="entry name" value="Hotdog Thioesterase"/>
    <property type="match status" value="1"/>
</dbReference>
<evidence type="ECO:0000256" key="2">
    <source>
        <dbReference type="ARBA" id="ARBA00022801"/>
    </source>
</evidence>